<dbReference type="Gene3D" id="3.30.540.10">
    <property type="entry name" value="Fructose-1,6-Bisphosphatase, subunit A, domain 1"/>
    <property type="match status" value="1"/>
</dbReference>
<evidence type="ECO:0000313" key="3">
    <source>
        <dbReference type="EMBL" id="CAD7406725.1"/>
    </source>
</evidence>
<keyword evidence="2" id="KW-0460">Magnesium</keyword>
<feature type="binding site" evidence="2">
    <location>
        <position position="81"/>
    </location>
    <ligand>
        <name>Mg(2+)</name>
        <dbReference type="ChEBI" id="CHEBI:18420"/>
        <label>1</label>
        <note>catalytic</note>
    </ligand>
</feature>
<reference evidence="3" key="1">
    <citation type="submission" date="2020-11" db="EMBL/GenBank/DDBJ databases">
        <authorList>
            <person name="Tran Van P."/>
        </authorList>
    </citation>
    <scope>NUCLEOTIDE SEQUENCE</scope>
</reference>
<keyword evidence="2" id="KW-0479">Metal-binding</keyword>
<dbReference type="InterPro" id="IPR000760">
    <property type="entry name" value="Inositol_monophosphatase-like"/>
</dbReference>
<dbReference type="InterPro" id="IPR020550">
    <property type="entry name" value="Inositol_monophosphatase_CS"/>
</dbReference>
<comment type="cofactor">
    <cofactor evidence="2">
        <name>Mg(2+)</name>
        <dbReference type="ChEBI" id="CHEBI:18420"/>
    </cofactor>
</comment>
<feature type="binding site" evidence="2">
    <location>
        <position position="162"/>
    </location>
    <ligand>
        <name>Mg(2+)</name>
        <dbReference type="ChEBI" id="CHEBI:18420"/>
        <label>1</label>
        <note>catalytic</note>
    </ligand>
</feature>
<comment type="similarity">
    <text evidence="1">Belongs to the inositol monophosphatase superfamily.</text>
</comment>
<dbReference type="AlphaFoldDB" id="A0A7R9H5H6"/>
<dbReference type="GO" id="GO:0046872">
    <property type="term" value="F:metal ion binding"/>
    <property type="evidence" value="ECO:0007669"/>
    <property type="project" value="UniProtKB-KW"/>
</dbReference>
<evidence type="ECO:0008006" key="4">
    <source>
        <dbReference type="Google" id="ProtNLM"/>
    </source>
</evidence>
<dbReference type="GO" id="GO:0046854">
    <property type="term" value="P:phosphatidylinositol phosphate biosynthetic process"/>
    <property type="evidence" value="ECO:0007669"/>
    <property type="project" value="InterPro"/>
</dbReference>
<feature type="binding site" evidence="2">
    <location>
        <position position="267"/>
    </location>
    <ligand>
        <name>Mg(2+)</name>
        <dbReference type="ChEBI" id="CHEBI:18420"/>
        <label>1</label>
        <note>catalytic</note>
    </ligand>
</feature>
<name>A0A7R9H5H6_TIMCR</name>
<proteinExistence type="inferred from homology"/>
<dbReference type="PROSITE" id="PS00630">
    <property type="entry name" value="IMP_2"/>
    <property type="match status" value="1"/>
</dbReference>
<sequence>MSSSYFLESLLKVSEKAANIARVCRQNQHLFKLLVQEKKNEERNPRFLQDFKTLADVLIQETVKHDIGNQFSDIAGHIYGEETNSFTNTLGDTITVEVQKDQDSTAALLSKVLDGDTIAANLLASEVHRDMVLAEVDAGSVPLPLNLELPLQSMAMWVDPIDSTAEYISGEEIKSPVADIFQSGLRCVTVLIGVFDRNTGTPVIGVINQPFYRQDANMFENSALVSSLNGAGYSLAEAAGAGYKLLCVADGCADAFVLLKSSTYFWDTCGPHALLRSMGGGILDCKSITCMEVVIKLFSELVEFGVNPDRRPVRCIREAGEDSYESLCLERGQLNLMLLTGSELNKEISYTCGDQKDKSLGMSAFSNKGGFVASRDKQTLDKLVTLIAGLE</sequence>
<protein>
    <recommendedName>
        <fullName evidence="4">Inositol polyphosphate 1-phosphatase</fullName>
    </recommendedName>
</protein>
<feature type="binding site" evidence="2">
    <location>
        <position position="161"/>
    </location>
    <ligand>
        <name>Mg(2+)</name>
        <dbReference type="ChEBI" id="CHEBI:18420"/>
        <label>1</label>
        <note>catalytic</note>
    </ligand>
</feature>
<feature type="binding site" evidence="2">
    <location>
        <position position="159"/>
    </location>
    <ligand>
        <name>Mg(2+)</name>
        <dbReference type="ChEBI" id="CHEBI:18420"/>
        <label>1</label>
        <note>catalytic</note>
    </ligand>
</feature>
<dbReference type="Gene3D" id="4.10.460.10">
    <property type="entry name" value="Inositol Polyphosphate 1-phosphatase, domain 1"/>
    <property type="match status" value="1"/>
</dbReference>
<dbReference type="PANTHER" id="PTHR43028:SF3">
    <property type="entry name" value="INOSITOL POLYPHOSPHATE 1-PHOSPHATASE"/>
    <property type="match status" value="1"/>
</dbReference>
<organism evidence="3">
    <name type="scientific">Timema cristinae</name>
    <name type="common">Walking stick</name>
    <dbReference type="NCBI Taxonomy" id="61476"/>
    <lineage>
        <taxon>Eukaryota</taxon>
        <taxon>Metazoa</taxon>
        <taxon>Ecdysozoa</taxon>
        <taxon>Arthropoda</taxon>
        <taxon>Hexapoda</taxon>
        <taxon>Insecta</taxon>
        <taxon>Pterygota</taxon>
        <taxon>Neoptera</taxon>
        <taxon>Polyneoptera</taxon>
        <taxon>Phasmatodea</taxon>
        <taxon>Timematodea</taxon>
        <taxon>Timematoidea</taxon>
        <taxon>Timematidae</taxon>
        <taxon>Timema</taxon>
    </lineage>
</organism>
<dbReference type="InterPro" id="IPR050725">
    <property type="entry name" value="CysQ/Inositol_MonoPase"/>
</dbReference>
<dbReference type="Pfam" id="PF00459">
    <property type="entry name" value="Inositol_P"/>
    <property type="match status" value="2"/>
</dbReference>
<dbReference type="InterPro" id="IPR044897">
    <property type="entry name" value="INPP1_dom_1"/>
</dbReference>
<gene>
    <name evidence="3" type="ORF">TCEB3V08_LOCUS8662</name>
</gene>
<accession>A0A7R9H5H6</accession>
<dbReference type="SUPFAM" id="SSF56655">
    <property type="entry name" value="Carbohydrate phosphatase"/>
    <property type="match status" value="1"/>
</dbReference>
<evidence type="ECO:0000256" key="1">
    <source>
        <dbReference type="ARBA" id="ARBA00009759"/>
    </source>
</evidence>
<dbReference type="EMBL" id="OC319928">
    <property type="protein sequence ID" value="CAD7406725.1"/>
    <property type="molecule type" value="Genomic_DNA"/>
</dbReference>
<dbReference type="GO" id="GO:0004441">
    <property type="term" value="F:inositol-1,4-bisphosphate 1-phosphatase activity"/>
    <property type="evidence" value="ECO:0007669"/>
    <property type="project" value="TreeGrafter"/>
</dbReference>
<evidence type="ECO:0000256" key="2">
    <source>
        <dbReference type="PIRSR" id="PIRSR600760-2"/>
    </source>
</evidence>
<dbReference type="PANTHER" id="PTHR43028">
    <property type="entry name" value="3'(2'),5'-BISPHOSPHATE NUCLEOTIDASE 1"/>
    <property type="match status" value="1"/>
</dbReference>
<dbReference type="Gene3D" id="3.40.190.80">
    <property type="match status" value="1"/>
</dbReference>